<dbReference type="Gene3D" id="3.30.530.20">
    <property type="match status" value="1"/>
</dbReference>
<proteinExistence type="inferred from homology"/>
<organism evidence="3 4">
    <name type="scientific">Ottowia beijingensis</name>
    <dbReference type="NCBI Taxonomy" id="1207057"/>
    <lineage>
        <taxon>Bacteria</taxon>
        <taxon>Pseudomonadati</taxon>
        <taxon>Pseudomonadota</taxon>
        <taxon>Betaproteobacteria</taxon>
        <taxon>Burkholderiales</taxon>
        <taxon>Comamonadaceae</taxon>
        <taxon>Ottowia</taxon>
    </lineage>
</organism>
<dbReference type="SUPFAM" id="SSF55961">
    <property type="entry name" value="Bet v1-like"/>
    <property type="match status" value="1"/>
</dbReference>
<dbReference type="InterPro" id="IPR023393">
    <property type="entry name" value="START-like_dom_sf"/>
</dbReference>
<gene>
    <name evidence="3" type="ORF">H0I39_02235</name>
</gene>
<dbReference type="RefSeq" id="WP_180549429.1">
    <property type="nucleotide sequence ID" value="NZ_JACCKX010000001.1"/>
</dbReference>
<dbReference type="AlphaFoldDB" id="A0A853IUA1"/>
<comment type="caution">
    <text evidence="3">The sequence shown here is derived from an EMBL/GenBank/DDBJ whole genome shotgun (WGS) entry which is preliminary data.</text>
</comment>
<dbReference type="Proteomes" id="UP000589716">
    <property type="component" value="Unassembled WGS sequence"/>
</dbReference>
<sequence length="121" mass="13575">MPIITIETTVRAPLDRVWAAWNDPHAIEQWNAATPEWHTPRASVDLREGGRFCARMEAKDGSAGFDFEGTYTRIAPQRLIEYVMSDGRAVRVEFIDGADGVTVRERFDAEDAHSAGQQRQG</sequence>
<evidence type="ECO:0000256" key="1">
    <source>
        <dbReference type="ARBA" id="ARBA00006817"/>
    </source>
</evidence>
<accession>A0A853IUA1</accession>
<evidence type="ECO:0000313" key="4">
    <source>
        <dbReference type="Proteomes" id="UP000589716"/>
    </source>
</evidence>
<protein>
    <submittedName>
        <fullName evidence="3">SRPBCC domain-containing protein</fullName>
    </submittedName>
</protein>
<comment type="similarity">
    <text evidence="1">Belongs to the AHA1 family.</text>
</comment>
<evidence type="ECO:0000259" key="2">
    <source>
        <dbReference type="Pfam" id="PF08327"/>
    </source>
</evidence>
<feature type="domain" description="Activator of Hsp90 ATPase homologue 1/2-like C-terminal" evidence="2">
    <location>
        <begin position="11"/>
        <end position="115"/>
    </location>
</feature>
<evidence type="ECO:0000313" key="3">
    <source>
        <dbReference type="EMBL" id="NZA00897.1"/>
    </source>
</evidence>
<dbReference type="EMBL" id="JACCKX010000001">
    <property type="protein sequence ID" value="NZA00897.1"/>
    <property type="molecule type" value="Genomic_DNA"/>
</dbReference>
<dbReference type="Pfam" id="PF08327">
    <property type="entry name" value="AHSA1"/>
    <property type="match status" value="1"/>
</dbReference>
<reference evidence="3 4" key="1">
    <citation type="submission" date="2020-07" db="EMBL/GenBank/DDBJ databases">
        <authorList>
            <person name="Maaloum M."/>
        </authorList>
    </citation>
    <scope>NUCLEOTIDE SEQUENCE [LARGE SCALE GENOMIC DNA]</scope>
    <source>
        <strain evidence="3 4">GCS-AN-3</strain>
    </source>
</reference>
<name>A0A853IUA1_9BURK</name>
<dbReference type="InterPro" id="IPR013538">
    <property type="entry name" value="ASHA1/2-like_C"/>
</dbReference>
<keyword evidence="4" id="KW-1185">Reference proteome</keyword>